<dbReference type="GO" id="GO:0005886">
    <property type="term" value="C:plasma membrane"/>
    <property type="evidence" value="ECO:0007669"/>
    <property type="project" value="TreeGrafter"/>
</dbReference>
<dbReference type="Proteomes" id="UP000534388">
    <property type="component" value="Unassembled WGS sequence"/>
</dbReference>
<dbReference type="AlphaFoldDB" id="A0A7W2EQ56"/>
<dbReference type="Pfam" id="PF00672">
    <property type="entry name" value="HAMP"/>
    <property type="match status" value="1"/>
</dbReference>
<dbReference type="PANTHER" id="PTHR43531:SF14">
    <property type="entry name" value="METHYL-ACCEPTING CHEMOTAXIS PROTEIN I-RELATED"/>
    <property type="match status" value="1"/>
</dbReference>
<evidence type="ECO:0000313" key="7">
    <source>
        <dbReference type="EMBL" id="MBA5636601.1"/>
    </source>
</evidence>
<organism evidence="7 8">
    <name type="scientific">Rugamonas brunnea</name>
    <dbReference type="NCBI Taxonomy" id="2758569"/>
    <lineage>
        <taxon>Bacteria</taxon>
        <taxon>Pseudomonadati</taxon>
        <taxon>Pseudomonadota</taxon>
        <taxon>Betaproteobacteria</taxon>
        <taxon>Burkholderiales</taxon>
        <taxon>Oxalobacteraceae</taxon>
        <taxon>Telluria group</taxon>
        <taxon>Rugamonas</taxon>
    </lineage>
</organism>
<dbReference type="SMART" id="SM00304">
    <property type="entry name" value="HAMP"/>
    <property type="match status" value="1"/>
</dbReference>
<evidence type="ECO:0000256" key="4">
    <source>
        <dbReference type="PROSITE-ProRule" id="PRU00284"/>
    </source>
</evidence>
<dbReference type="PROSITE" id="PS50885">
    <property type="entry name" value="HAMP"/>
    <property type="match status" value="1"/>
</dbReference>
<dbReference type="InterPro" id="IPR047347">
    <property type="entry name" value="YvaQ-like_sensor"/>
</dbReference>
<comment type="caution">
    <text evidence="7">The sequence shown here is derived from an EMBL/GenBank/DDBJ whole genome shotgun (WGS) entry which is preliminary data.</text>
</comment>
<evidence type="ECO:0000259" key="6">
    <source>
        <dbReference type="PROSITE" id="PS50885"/>
    </source>
</evidence>
<protein>
    <submittedName>
        <fullName evidence="7">MCP four helix bundle domain-containing protein</fullName>
    </submittedName>
</protein>
<feature type="domain" description="HAMP" evidence="6">
    <location>
        <begin position="211"/>
        <end position="263"/>
    </location>
</feature>
<dbReference type="PANTHER" id="PTHR43531">
    <property type="entry name" value="PROTEIN ICFG"/>
    <property type="match status" value="1"/>
</dbReference>
<reference evidence="7 8" key="1">
    <citation type="submission" date="2020-07" db="EMBL/GenBank/DDBJ databases">
        <title>Novel species isolated from subtropical streams in China.</title>
        <authorList>
            <person name="Lu H."/>
        </authorList>
    </citation>
    <scope>NUCLEOTIDE SEQUENCE [LARGE SCALE GENOMIC DNA]</scope>
    <source>
        <strain evidence="7 8">LX20W</strain>
    </source>
</reference>
<evidence type="ECO:0000256" key="3">
    <source>
        <dbReference type="ARBA" id="ARBA00029447"/>
    </source>
</evidence>
<dbReference type="InterPro" id="IPR004089">
    <property type="entry name" value="MCPsignal_dom"/>
</dbReference>
<dbReference type="InterPro" id="IPR024478">
    <property type="entry name" value="HlyB_4HB_MCP"/>
</dbReference>
<dbReference type="CDD" id="cd19411">
    <property type="entry name" value="MCP2201-like_sensor"/>
    <property type="match status" value="1"/>
</dbReference>
<accession>A0A7W2EQ56</accession>
<sequence>MKFGNLTIGTRMALGYGLVLLLLAGVAGLGLAGMARSNAALQDVVQVNAQRISMLEQMAGSTHVVARVMRTIALLSDQAAMDAERKEIVRAREQYGRALAALEASGLDQEGQAFVARIKRDQASAQPLNDQFNKMMWDDKDGAVALLLRRAGPATETWRMEIDAFMAVQREKSRHDAQQAALAYRDARWWMLALSGAAIALGAGAAWRMTRSVTVPIVAAVGVAQAVARGDLSSRVGARSADEVGLLLQALAEMNGNLVRIVGQVRGSADSVATASAQIAAGNQDLSARTEQQAGELEQTAASMEQLTSTVRHNADHAQHANQLAIAASHVAQEGGVVVTRVIETMTGIHAAAGKIADITGVIDGIAFQTNILALNAAVEAARAGEQGRGFAVVAGEVRNLAQRAAAAAREIKGLIGDSMVKVEAGTELASQAGATMQDVVASIRSVTDIMADISAANREQSIGIEQVNLAVVRMDQSTQQNAALVEQATAAAGAMEEQSARLAQVVSAFTLPGQAAMVALP</sequence>
<comment type="similarity">
    <text evidence="3">Belongs to the methyl-accepting chemotaxis (MCP) protein family.</text>
</comment>
<keyword evidence="8" id="KW-1185">Reference proteome</keyword>
<dbReference type="SUPFAM" id="SSF58104">
    <property type="entry name" value="Methyl-accepting chemotaxis protein (MCP) signaling domain"/>
    <property type="match status" value="1"/>
</dbReference>
<evidence type="ECO:0000256" key="1">
    <source>
        <dbReference type="ARBA" id="ARBA00004370"/>
    </source>
</evidence>
<comment type="subcellular location">
    <subcellularLocation>
        <location evidence="1">Membrane</location>
    </subcellularLocation>
</comment>
<dbReference type="InterPro" id="IPR051310">
    <property type="entry name" value="MCP_chemotaxis"/>
</dbReference>
<dbReference type="GO" id="GO:0007165">
    <property type="term" value="P:signal transduction"/>
    <property type="evidence" value="ECO:0007669"/>
    <property type="project" value="UniProtKB-KW"/>
</dbReference>
<gene>
    <name evidence="7" type="ORF">H3H37_05985</name>
</gene>
<name>A0A7W2EQ56_9BURK</name>
<dbReference type="GO" id="GO:0004888">
    <property type="term" value="F:transmembrane signaling receptor activity"/>
    <property type="evidence" value="ECO:0007669"/>
    <property type="project" value="TreeGrafter"/>
</dbReference>
<dbReference type="Pfam" id="PF12729">
    <property type="entry name" value="4HB_MCP_1"/>
    <property type="match status" value="1"/>
</dbReference>
<dbReference type="FunFam" id="1.10.287.950:FF:000001">
    <property type="entry name" value="Methyl-accepting chemotaxis sensory transducer"/>
    <property type="match status" value="1"/>
</dbReference>
<dbReference type="EMBL" id="JACEZT010000003">
    <property type="protein sequence ID" value="MBA5636601.1"/>
    <property type="molecule type" value="Genomic_DNA"/>
</dbReference>
<dbReference type="GO" id="GO:0006935">
    <property type="term" value="P:chemotaxis"/>
    <property type="evidence" value="ECO:0007669"/>
    <property type="project" value="TreeGrafter"/>
</dbReference>
<feature type="domain" description="Methyl-accepting transducer" evidence="5">
    <location>
        <begin position="268"/>
        <end position="497"/>
    </location>
</feature>
<dbReference type="Pfam" id="PF00015">
    <property type="entry name" value="MCPsignal"/>
    <property type="match status" value="1"/>
</dbReference>
<evidence type="ECO:0000259" key="5">
    <source>
        <dbReference type="PROSITE" id="PS50111"/>
    </source>
</evidence>
<dbReference type="InterPro" id="IPR003660">
    <property type="entry name" value="HAMP_dom"/>
</dbReference>
<evidence type="ECO:0000313" key="8">
    <source>
        <dbReference type="Proteomes" id="UP000534388"/>
    </source>
</evidence>
<dbReference type="PROSITE" id="PS50111">
    <property type="entry name" value="CHEMOTAXIS_TRANSDUC_2"/>
    <property type="match status" value="1"/>
</dbReference>
<keyword evidence="2" id="KW-0488">Methylation</keyword>
<dbReference type="SMART" id="SM00283">
    <property type="entry name" value="MA"/>
    <property type="match status" value="1"/>
</dbReference>
<proteinExistence type="inferred from homology"/>
<dbReference type="Gene3D" id="1.10.287.950">
    <property type="entry name" value="Methyl-accepting chemotaxis protein"/>
    <property type="match status" value="1"/>
</dbReference>
<keyword evidence="4" id="KW-0807">Transducer</keyword>
<evidence type="ECO:0000256" key="2">
    <source>
        <dbReference type="ARBA" id="ARBA00022481"/>
    </source>
</evidence>